<name>A0A0B7B475_9EUPU</name>
<reference evidence="1" key="1">
    <citation type="submission" date="2014-12" db="EMBL/GenBank/DDBJ databases">
        <title>Insight into the proteome of Arion vulgaris.</title>
        <authorList>
            <person name="Aradska J."/>
            <person name="Bulat T."/>
            <person name="Smidak R."/>
            <person name="Sarate P."/>
            <person name="Gangsoo J."/>
            <person name="Sialana F."/>
            <person name="Bilban M."/>
            <person name="Lubec G."/>
        </authorList>
    </citation>
    <scope>NUCLEOTIDE SEQUENCE</scope>
    <source>
        <tissue evidence="1">Skin</tissue>
    </source>
</reference>
<protein>
    <submittedName>
        <fullName evidence="1">Uncharacterized protein</fullName>
    </submittedName>
</protein>
<accession>A0A0B7B475</accession>
<dbReference type="EMBL" id="HACG01041279">
    <property type="protein sequence ID" value="CEK88144.1"/>
    <property type="molecule type" value="Transcribed_RNA"/>
</dbReference>
<gene>
    <name evidence="1" type="primary">ORF163487</name>
</gene>
<sequence length="63" mass="7002">MSTPIFGENVLKKKAINDSKAPLTQTARHPYMLTKALTMGPKVKYDPLRTDPIHDVTALLVPK</sequence>
<evidence type="ECO:0000313" key="1">
    <source>
        <dbReference type="EMBL" id="CEK88144.1"/>
    </source>
</evidence>
<organism evidence="1">
    <name type="scientific">Arion vulgaris</name>
    <dbReference type="NCBI Taxonomy" id="1028688"/>
    <lineage>
        <taxon>Eukaryota</taxon>
        <taxon>Metazoa</taxon>
        <taxon>Spiralia</taxon>
        <taxon>Lophotrochozoa</taxon>
        <taxon>Mollusca</taxon>
        <taxon>Gastropoda</taxon>
        <taxon>Heterobranchia</taxon>
        <taxon>Euthyneura</taxon>
        <taxon>Panpulmonata</taxon>
        <taxon>Eupulmonata</taxon>
        <taxon>Stylommatophora</taxon>
        <taxon>Helicina</taxon>
        <taxon>Arionoidea</taxon>
        <taxon>Arionidae</taxon>
        <taxon>Arion</taxon>
    </lineage>
</organism>
<dbReference type="AlphaFoldDB" id="A0A0B7B475"/>
<proteinExistence type="predicted"/>